<evidence type="ECO:0000256" key="2">
    <source>
        <dbReference type="ARBA" id="ARBA00022692"/>
    </source>
</evidence>
<gene>
    <name evidence="5" type="ORF">DAKH74_038360</name>
</gene>
<comment type="caution">
    <text evidence="5">The sequence shown here is derived from an EMBL/GenBank/DDBJ whole genome shotgun (WGS) entry which is preliminary data.</text>
</comment>
<protein>
    <submittedName>
        <fullName evidence="5">Ugo1 protein</fullName>
    </submittedName>
</protein>
<dbReference type="Gene3D" id="1.50.40.10">
    <property type="entry name" value="Mitochondrial carrier domain"/>
    <property type="match status" value="1"/>
</dbReference>
<keyword evidence="4" id="KW-0472">Membrane</keyword>
<keyword evidence="3" id="KW-1133">Transmembrane helix</keyword>
<evidence type="ECO:0000313" key="6">
    <source>
        <dbReference type="Proteomes" id="UP001377567"/>
    </source>
</evidence>
<dbReference type="AlphaFoldDB" id="A0AAV5S037"/>
<evidence type="ECO:0000256" key="3">
    <source>
        <dbReference type="ARBA" id="ARBA00022989"/>
    </source>
</evidence>
<keyword evidence="6" id="KW-1185">Reference proteome</keyword>
<evidence type="ECO:0000256" key="1">
    <source>
        <dbReference type="ARBA" id="ARBA00004370"/>
    </source>
</evidence>
<evidence type="ECO:0000256" key="4">
    <source>
        <dbReference type="ARBA" id="ARBA00023136"/>
    </source>
</evidence>
<comment type="subcellular location">
    <subcellularLocation>
        <location evidence="1">Membrane</location>
    </subcellularLocation>
</comment>
<evidence type="ECO:0000313" key="5">
    <source>
        <dbReference type="EMBL" id="GMM57220.1"/>
    </source>
</evidence>
<dbReference type="Proteomes" id="UP001377567">
    <property type="component" value="Unassembled WGS sequence"/>
</dbReference>
<organism evidence="5 6">
    <name type="scientific">Maudiozyma humilis</name>
    <name type="common">Sour dough yeast</name>
    <name type="synonym">Kazachstania humilis</name>
    <dbReference type="NCBI Taxonomy" id="51915"/>
    <lineage>
        <taxon>Eukaryota</taxon>
        <taxon>Fungi</taxon>
        <taxon>Dikarya</taxon>
        <taxon>Ascomycota</taxon>
        <taxon>Saccharomycotina</taxon>
        <taxon>Saccharomycetes</taxon>
        <taxon>Saccharomycetales</taxon>
        <taxon>Saccharomycetaceae</taxon>
        <taxon>Maudiozyma</taxon>
    </lineage>
</organism>
<name>A0AAV5S037_MAUHU</name>
<proteinExistence type="predicted"/>
<accession>A0AAV5S037</accession>
<dbReference type="GO" id="GO:0016020">
    <property type="term" value="C:membrane"/>
    <property type="evidence" value="ECO:0007669"/>
    <property type="project" value="UniProtKB-SubCell"/>
</dbReference>
<dbReference type="InterPro" id="IPR023395">
    <property type="entry name" value="MCP_dom_sf"/>
</dbReference>
<reference evidence="5 6" key="1">
    <citation type="journal article" date="2023" name="Elife">
        <title>Identification of key yeast species and microbe-microbe interactions impacting larval growth of Drosophila in the wild.</title>
        <authorList>
            <person name="Mure A."/>
            <person name="Sugiura Y."/>
            <person name="Maeda R."/>
            <person name="Honda K."/>
            <person name="Sakurai N."/>
            <person name="Takahashi Y."/>
            <person name="Watada M."/>
            <person name="Katoh T."/>
            <person name="Gotoh A."/>
            <person name="Gotoh Y."/>
            <person name="Taniguchi I."/>
            <person name="Nakamura K."/>
            <person name="Hayashi T."/>
            <person name="Katayama T."/>
            <person name="Uemura T."/>
            <person name="Hattori Y."/>
        </authorList>
    </citation>
    <scope>NUCLEOTIDE SEQUENCE [LARGE SCALE GENOMIC DNA]</scope>
    <source>
        <strain evidence="5 6">KH-74</strain>
    </source>
</reference>
<keyword evidence="2" id="KW-0812">Transmembrane</keyword>
<dbReference type="SUPFAM" id="SSF103506">
    <property type="entry name" value="Mitochondrial carrier"/>
    <property type="match status" value="1"/>
</dbReference>
<dbReference type="EMBL" id="BTGD01000011">
    <property type="protein sequence ID" value="GMM57220.1"/>
    <property type="molecule type" value="Genomic_DNA"/>
</dbReference>
<sequence>MSGNDPAAARAQLRPYYNPATFNVGYDAVFSPDAGVLDARGESIASRLGIAAQNRSRMGGHSVMAGAAGTATGLPSLSFGLGPTGLDLLGLSRTSWQTLLWRAVLRPYLRNIVQQPFETCKVLMQTAEVSSTVSPAVSIPSSVDSPPAEIDFFPLQTQDTPEDTAAHWGEHQVQEENSDTSKLDIPRLTTWSVVRAMRGNANFGISALWRANNVSFIYSACRKGLAAASSALLTPLLRYFGLQGPAALALRVLAAFAADVLLLPLDLCKVKQIVSEESVPQEDATDSDCEDSDEDYTSWLPRFHNYWAYALDDRTLRLFGLLILRIACNRFFDNGLEYLVYHWLSAAPLHNKIHLLFLLRLATEVAQFFVKLPIETLLRRCQVDYLLKNTVPTHPRIQHDDLIITPVDVSTPQVWRGLWNGWRVALMSLVAGFGFRVMNNIDDDLEQERF</sequence>